<accession>A0A7T8JTM6</accession>
<keyword evidence="2" id="KW-1185">Reference proteome</keyword>
<proteinExistence type="predicted"/>
<gene>
    <name evidence="1" type="ORF">FKW44_025320</name>
</gene>
<sequence>MKELLSSYAPEEKIFAEWRSIFRMSTKEVSIKKSMKNWAREWIWSQMEKTGDEVLYRYPRPIHGRFRV</sequence>
<evidence type="ECO:0000313" key="2">
    <source>
        <dbReference type="Proteomes" id="UP000595437"/>
    </source>
</evidence>
<evidence type="ECO:0000313" key="1">
    <source>
        <dbReference type="EMBL" id="QQP31648.1"/>
    </source>
</evidence>
<protein>
    <submittedName>
        <fullName evidence="1">Uncharacterized protein</fullName>
    </submittedName>
</protein>
<dbReference type="EMBL" id="CP045910">
    <property type="protein sequence ID" value="QQP31648.1"/>
    <property type="molecule type" value="Genomic_DNA"/>
</dbReference>
<organism evidence="1 2">
    <name type="scientific">Caligus rogercresseyi</name>
    <name type="common">Sea louse</name>
    <dbReference type="NCBI Taxonomy" id="217165"/>
    <lineage>
        <taxon>Eukaryota</taxon>
        <taxon>Metazoa</taxon>
        <taxon>Ecdysozoa</taxon>
        <taxon>Arthropoda</taxon>
        <taxon>Crustacea</taxon>
        <taxon>Multicrustacea</taxon>
        <taxon>Hexanauplia</taxon>
        <taxon>Copepoda</taxon>
        <taxon>Siphonostomatoida</taxon>
        <taxon>Caligidae</taxon>
        <taxon>Caligus</taxon>
    </lineage>
</organism>
<reference evidence="2" key="1">
    <citation type="submission" date="2021-01" db="EMBL/GenBank/DDBJ databases">
        <title>Caligus Genome Assembly.</title>
        <authorList>
            <person name="Gallardo-Escarate C."/>
        </authorList>
    </citation>
    <scope>NUCLEOTIDE SEQUENCE [LARGE SCALE GENOMIC DNA]</scope>
</reference>
<dbReference type="Proteomes" id="UP000595437">
    <property type="component" value="Chromosome 21"/>
</dbReference>
<dbReference type="AlphaFoldDB" id="A0A7T8JTM6"/>
<name>A0A7T8JTM6_CALRO</name>